<evidence type="ECO:0000313" key="2">
    <source>
        <dbReference type="Proteomes" id="UP000094761"/>
    </source>
</evidence>
<sequence>MDNEYIELSPKEYWQKYPEMVTSWFTYAEHLAESGDLEQAQRIYEEAICSKVLTRKVRLAESYAKFADTYLDFNAASSVFETVLTITNSHSVATSYIKCLIKNKKYDLAERLLIEQTEIKGSNSIWLMLANLYEKQESYHKAISIYEKLVERNESNGEAWRRLRKAEKKNTHSLNNNTIIKSLSFEPKYHSAGLAILQNFGTELNKKYPDGGVAFTIEQQGLKITMIIEHPEGHQEIVEDYLNRYGLVVTGQITPEQYTADPLEMMELKRQIIHMEGELKWANEKQRMLEGTIVSQDSEIKYFQNQMKDMLSTHQSQLLAHNNFVCDLITNLNEKDININNLVNQLIDSAKAENIVRTNCISSELQDKSPSVLNKIKEFSYTTMASATGNAPAWVEFLSRSLP</sequence>
<gene>
    <name evidence="1" type="ORF">AZ468_23465</name>
</gene>
<dbReference type="PROSITE" id="PS50005">
    <property type="entry name" value="TPR"/>
    <property type="match status" value="1"/>
</dbReference>
<protein>
    <submittedName>
        <fullName evidence="1">Uncharacterized protein</fullName>
    </submittedName>
</protein>
<dbReference type="Proteomes" id="UP000094761">
    <property type="component" value="Unassembled WGS sequence"/>
</dbReference>
<dbReference type="RefSeq" id="WP_069669608.1">
    <property type="nucleotide sequence ID" value="NZ_JAPFIM010000018.1"/>
</dbReference>
<dbReference type="Pfam" id="PF13428">
    <property type="entry name" value="TPR_14"/>
    <property type="match status" value="1"/>
</dbReference>
<name>A0A178J8K0_9VIBR</name>
<dbReference type="InterPro" id="IPR019734">
    <property type="entry name" value="TPR_rpt"/>
</dbReference>
<dbReference type="EMBL" id="LUAX01000007">
    <property type="protein sequence ID" value="OAM98472.1"/>
    <property type="molecule type" value="Genomic_DNA"/>
</dbReference>
<accession>A0A178J8K0</accession>
<dbReference type="AlphaFoldDB" id="A0A178J8K0"/>
<dbReference type="GeneID" id="78078697"/>
<reference evidence="1 2" key="1">
    <citation type="submission" date="2016-03" db="EMBL/GenBank/DDBJ databases">
        <title>Draft genome sequence of the Vibrio tubiashii subs. europaeus.</title>
        <authorList>
            <person name="Spinard E."/>
            <person name="Dubert J."/>
            <person name="Nelson D.R."/>
            <person name="Barja J.L."/>
        </authorList>
    </citation>
    <scope>NUCLEOTIDE SEQUENCE [LARGE SCALE GENOMIC DNA]</scope>
    <source>
        <strain evidence="2">PP-638</strain>
    </source>
</reference>
<organism evidence="1 2">
    <name type="scientific">Vibrio europaeus</name>
    <dbReference type="NCBI Taxonomy" id="300876"/>
    <lineage>
        <taxon>Bacteria</taxon>
        <taxon>Pseudomonadati</taxon>
        <taxon>Pseudomonadota</taxon>
        <taxon>Gammaproteobacteria</taxon>
        <taxon>Vibrionales</taxon>
        <taxon>Vibrionaceae</taxon>
        <taxon>Vibrio</taxon>
        <taxon>Vibrio oreintalis group</taxon>
    </lineage>
</organism>
<evidence type="ECO:0000313" key="1">
    <source>
        <dbReference type="EMBL" id="OAM98472.1"/>
    </source>
</evidence>
<proteinExistence type="predicted"/>
<dbReference type="OrthoDB" id="1489955at2"/>
<dbReference type="InterPro" id="IPR011990">
    <property type="entry name" value="TPR-like_helical_dom_sf"/>
</dbReference>
<dbReference type="Gene3D" id="1.25.40.10">
    <property type="entry name" value="Tetratricopeptide repeat domain"/>
    <property type="match status" value="2"/>
</dbReference>
<comment type="caution">
    <text evidence="1">The sequence shown here is derived from an EMBL/GenBank/DDBJ whole genome shotgun (WGS) entry which is preliminary data.</text>
</comment>
<dbReference type="SUPFAM" id="SSF48452">
    <property type="entry name" value="TPR-like"/>
    <property type="match status" value="1"/>
</dbReference>